<organism evidence="1 2">
    <name type="scientific">Pseudoalteromonas rubra</name>
    <dbReference type="NCBI Taxonomy" id="43658"/>
    <lineage>
        <taxon>Bacteria</taxon>
        <taxon>Pseudomonadati</taxon>
        <taxon>Pseudomonadota</taxon>
        <taxon>Gammaproteobacteria</taxon>
        <taxon>Alteromonadales</taxon>
        <taxon>Pseudoalteromonadaceae</taxon>
        <taxon>Pseudoalteromonas</taxon>
    </lineage>
</organism>
<evidence type="ECO:0000313" key="2">
    <source>
        <dbReference type="Proteomes" id="UP000016480"/>
    </source>
</evidence>
<sequence>MRLPSVIYKEVILQHFSIENKAVQKNLYKIGTKLVCFMLNCC</sequence>
<dbReference type="AlphaFoldDB" id="A0A8T0C086"/>
<accession>A0A8T0C086</accession>
<name>A0A8T0C086_9GAMM</name>
<gene>
    <name evidence="1" type="ORF">PRUB_b0614</name>
</gene>
<evidence type="ECO:0000313" key="1">
    <source>
        <dbReference type="EMBL" id="KAF7781410.1"/>
    </source>
</evidence>
<proteinExistence type="predicted"/>
<comment type="caution">
    <text evidence="1">The sequence shown here is derived from an EMBL/GenBank/DDBJ whole genome shotgun (WGS) entry which is preliminary data.</text>
</comment>
<dbReference type="EMBL" id="AHCD03000044">
    <property type="protein sequence ID" value="KAF7781410.1"/>
    <property type="molecule type" value="Genomic_DNA"/>
</dbReference>
<dbReference type="Proteomes" id="UP000016480">
    <property type="component" value="Unassembled WGS sequence"/>
</dbReference>
<protein>
    <submittedName>
        <fullName evidence="1">Uncharacterized protein</fullName>
    </submittedName>
</protein>
<reference evidence="1 2" key="1">
    <citation type="journal article" date="2012" name="J. Bacteriol.">
        <title>Genome sequence of the cycloprodigiosin-producing bacterial strain Pseudoalteromonas rubra ATCC 29570(T).</title>
        <authorList>
            <person name="Xie B.B."/>
            <person name="Shu Y.L."/>
            <person name="Qin Q.L."/>
            <person name="Rong J.C."/>
            <person name="Zhang X.Y."/>
            <person name="Chen X.L."/>
            <person name="Zhou B.C."/>
            <person name="Zhang Y.Z."/>
        </authorList>
    </citation>
    <scope>NUCLEOTIDE SEQUENCE [LARGE SCALE GENOMIC DNA]</scope>
    <source>
        <strain evidence="1 2">DSM 6842</strain>
    </source>
</reference>